<dbReference type="Pfam" id="PF13088">
    <property type="entry name" value="BNR_2"/>
    <property type="match status" value="1"/>
</dbReference>
<evidence type="ECO:0000313" key="2">
    <source>
        <dbReference type="EMBL" id="MPM13220.1"/>
    </source>
</evidence>
<dbReference type="InterPro" id="IPR036278">
    <property type="entry name" value="Sialidase_sf"/>
</dbReference>
<evidence type="ECO:0000259" key="1">
    <source>
        <dbReference type="Pfam" id="PF13088"/>
    </source>
</evidence>
<dbReference type="AlphaFoldDB" id="A0A644XAJ0"/>
<dbReference type="SUPFAM" id="SSF50939">
    <property type="entry name" value="Sialidases"/>
    <property type="match status" value="1"/>
</dbReference>
<accession>A0A644XAJ0</accession>
<dbReference type="CDD" id="cd15482">
    <property type="entry name" value="Sialidase_non-viral"/>
    <property type="match status" value="1"/>
</dbReference>
<name>A0A644XAJ0_9ZZZZ</name>
<dbReference type="EMBL" id="VSSQ01002086">
    <property type="protein sequence ID" value="MPM13220.1"/>
    <property type="molecule type" value="Genomic_DNA"/>
</dbReference>
<reference evidence="2" key="1">
    <citation type="submission" date="2019-08" db="EMBL/GenBank/DDBJ databases">
        <authorList>
            <person name="Kucharzyk K."/>
            <person name="Murdoch R.W."/>
            <person name="Higgins S."/>
            <person name="Loffler F."/>
        </authorList>
    </citation>
    <scope>NUCLEOTIDE SEQUENCE</scope>
</reference>
<dbReference type="Gene3D" id="2.120.10.10">
    <property type="match status" value="1"/>
</dbReference>
<sequence length="366" mass="41172">MEILNRGILYENPLPHLRSIQSMFSGLCRLPDGTLLASMQLGEAFEAVNCTSYIAKSTDNGATWSMPEPMFDKSGEEYPLSDSCKITWTGDRVTAFGMQYHRRDPALPIGNAQTGGVLESDVFYSESFDNGRTWSKRRTIPMDWGMHTEATAPITVAADGSYVSPVTVFPAWDGSLSHPLCGKLLVSRDAGKTWDQSATCMQFDQPDVTCYEQRACRLDSGDLINIGWNENIRSGQRLHNHYTVSNDNGRTFSEPRDTGVQGQASSVMALPNERLLALHAIRRDTDRPGIYGFVIDFSHKNWDVADRFLLWEPQQQLRPHKGLADIFAYVRFGQPSAIQLSDNELLMTHWACEEGQYRTFATRIRL</sequence>
<proteinExistence type="predicted"/>
<gene>
    <name evidence="2" type="ORF">SDC9_59576</name>
</gene>
<dbReference type="InterPro" id="IPR011040">
    <property type="entry name" value="Sialidase"/>
</dbReference>
<protein>
    <recommendedName>
        <fullName evidence="1">Sialidase domain-containing protein</fullName>
    </recommendedName>
</protein>
<comment type="caution">
    <text evidence="2">The sequence shown here is derived from an EMBL/GenBank/DDBJ whole genome shotgun (WGS) entry which is preliminary data.</text>
</comment>
<feature type="domain" description="Sialidase" evidence="1">
    <location>
        <begin position="119"/>
        <end position="280"/>
    </location>
</feature>
<organism evidence="2">
    <name type="scientific">bioreactor metagenome</name>
    <dbReference type="NCBI Taxonomy" id="1076179"/>
    <lineage>
        <taxon>unclassified sequences</taxon>
        <taxon>metagenomes</taxon>
        <taxon>ecological metagenomes</taxon>
    </lineage>
</organism>